<organism evidence="1 2">
    <name type="scientific">Paenibacillus radicis</name>
    <name type="common">ex Gao et al. 2016</name>
    <dbReference type="NCBI Taxonomy" id="1737354"/>
    <lineage>
        <taxon>Bacteria</taxon>
        <taxon>Bacillati</taxon>
        <taxon>Bacillota</taxon>
        <taxon>Bacilli</taxon>
        <taxon>Bacillales</taxon>
        <taxon>Paenibacillaceae</taxon>
        <taxon>Paenibacillus</taxon>
    </lineage>
</organism>
<protein>
    <submittedName>
        <fullName evidence="1">Uncharacterized protein</fullName>
    </submittedName>
</protein>
<comment type="caution">
    <text evidence="1">The sequence shown here is derived from an EMBL/GenBank/DDBJ whole genome shotgun (WGS) entry which is preliminary data.</text>
</comment>
<dbReference type="EMBL" id="BMHY01000009">
    <property type="protein sequence ID" value="GGG80001.1"/>
    <property type="molecule type" value="Genomic_DNA"/>
</dbReference>
<gene>
    <name evidence="1" type="ORF">GCM10010918_41400</name>
</gene>
<sequence length="110" mass="11943">MQDAGGFQLSIGAAKPVRKIGKVNSLIAMNCGWVFLIAKLDSQLENLSSRVAKLHSLEGRRVLAGTPTAKVASLNNECASLKDRGEVVRPNKLDTHCLQPQARRAESKFD</sequence>
<evidence type="ECO:0000313" key="1">
    <source>
        <dbReference type="EMBL" id="GGG80001.1"/>
    </source>
</evidence>
<proteinExistence type="predicted"/>
<accession>A0A917M5X0</accession>
<reference evidence="1 2" key="1">
    <citation type="journal article" date="2014" name="Int. J. Syst. Evol. Microbiol.">
        <title>Complete genome sequence of Corynebacterium casei LMG S-19264T (=DSM 44701T), isolated from a smear-ripened cheese.</title>
        <authorList>
            <consortium name="US DOE Joint Genome Institute (JGI-PGF)"/>
            <person name="Walter F."/>
            <person name="Albersmeier A."/>
            <person name="Kalinowski J."/>
            <person name="Ruckert C."/>
        </authorList>
    </citation>
    <scope>NUCLEOTIDE SEQUENCE [LARGE SCALE GENOMIC DNA]</scope>
    <source>
        <strain evidence="1 2">CGMCC 1.15286</strain>
    </source>
</reference>
<keyword evidence="2" id="KW-1185">Reference proteome</keyword>
<evidence type="ECO:0000313" key="2">
    <source>
        <dbReference type="Proteomes" id="UP000600247"/>
    </source>
</evidence>
<dbReference type="AlphaFoldDB" id="A0A917M5X0"/>
<dbReference type="Proteomes" id="UP000600247">
    <property type="component" value="Unassembled WGS sequence"/>
</dbReference>
<name>A0A917M5X0_9BACL</name>